<organism evidence="2 3">
    <name type="scientific">Aphanomyces invadans</name>
    <dbReference type="NCBI Taxonomy" id="157072"/>
    <lineage>
        <taxon>Eukaryota</taxon>
        <taxon>Sar</taxon>
        <taxon>Stramenopiles</taxon>
        <taxon>Oomycota</taxon>
        <taxon>Saprolegniomycetes</taxon>
        <taxon>Saprolegniales</taxon>
        <taxon>Verrucalvaceae</taxon>
        <taxon>Aphanomyces</taxon>
    </lineage>
</organism>
<dbReference type="Proteomes" id="UP000285060">
    <property type="component" value="Unassembled WGS sequence"/>
</dbReference>
<dbReference type="EMBL" id="QUSY01000973">
    <property type="protein sequence ID" value="RHY26541.1"/>
    <property type="molecule type" value="Genomic_DNA"/>
</dbReference>
<evidence type="ECO:0000256" key="1">
    <source>
        <dbReference type="SAM" id="MobiDB-lite"/>
    </source>
</evidence>
<reference evidence="2 3" key="1">
    <citation type="submission" date="2018-08" db="EMBL/GenBank/DDBJ databases">
        <title>Aphanomyces genome sequencing and annotation.</title>
        <authorList>
            <person name="Minardi D."/>
            <person name="Oidtmann B."/>
            <person name="Van Der Giezen M."/>
            <person name="Studholme D.J."/>
        </authorList>
    </citation>
    <scope>NUCLEOTIDE SEQUENCE [LARGE SCALE GENOMIC DNA]</scope>
    <source>
        <strain evidence="2 3">NJM0002</strain>
    </source>
</reference>
<name>A0A418ANK3_9STRA</name>
<dbReference type="AlphaFoldDB" id="A0A418ANK3"/>
<protein>
    <submittedName>
        <fullName evidence="2">Uncharacterized protein</fullName>
    </submittedName>
</protein>
<dbReference type="VEuPathDB" id="FungiDB:H310_12370"/>
<accession>A0A418ANK3</accession>
<comment type="caution">
    <text evidence="2">The sequence shown here is derived from an EMBL/GenBank/DDBJ whole genome shotgun (WGS) entry which is preliminary data.</text>
</comment>
<evidence type="ECO:0000313" key="2">
    <source>
        <dbReference type="EMBL" id="RHY26541.1"/>
    </source>
</evidence>
<keyword evidence="3" id="KW-1185">Reference proteome</keyword>
<gene>
    <name evidence="2" type="ORF">DYB32_007512</name>
</gene>
<feature type="region of interest" description="Disordered" evidence="1">
    <location>
        <begin position="276"/>
        <end position="337"/>
    </location>
</feature>
<sequence length="337" mass="37082">MGDPGSGPICCGWCAACRCAPGASNCVEAPVFQPPTTPTPVQPATLGAPTGDAAPGAAGPGYEIDDDDMGWFEDRIVYNAPAIPHAPKLDGMTKEHCRLFMRKYNDYLEQVNALRTNRTKPFVMPVLACIEHATKSRLADWELRNPVSLVTEAEWIAWIRLGYDVQPSVTRELKDRIRAAIVFDLTIADVDSRISKVIEDMMKVIEKNNEEWVLKAEAKMMVGLITDAIRPAGLKEKVKEVLGKTHNKDLKKNVNDFVQWLREYATSYQRFVSLRPESINPTKTPKGNAGAARTGGGGSNKDHPVPGRPGVDVSNAGHSTIWSEVAPKPLRRKPRIC</sequence>
<evidence type="ECO:0000313" key="3">
    <source>
        <dbReference type="Proteomes" id="UP000285060"/>
    </source>
</evidence>
<proteinExistence type="predicted"/>